<dbReference type="EMBL" id="SOEB01000021">
    <property type="protein sequence ID" value="TDX24861.1"/>
    <property type="molecule type" value="Genomic_DNA"/>
</dbReference>
<reference evidence="1 2" key="1">
    <citation type="submission" date="2019-03" db="EMBL/GenBank/DDBJ databases">
        <title>Genomic Encyclopedia of Type Strains, Phase IV (KMG-IV): sequencing the most valuable type-strain genomes for metagenomic binning, comparative biology and taxonomic classification.</title>
        <authorList>
            <person name="Goeker M."/>
        </authorList>
    </citation>
    <scope>NUCLEOTIDE SEQUENCE [LARGE SCALE GENOMIC DNA]</scope>
    <source>
        <strain evidence="1 2">JA181</strain>
    </source>
</reference>
<dbReference type="RefSeq" id="WP_134078897.1">
    <property type="nucleotide sequence ID" value="NZ_SOEB01000021.1"/>
</dbReference>
<evidence type="ECO:0000313" key="2">
    <source>
        <dbReference type="Proteomes" id="UP000295484"/>
    </source>
</evidence>
<evidence type="ECO:0000313" key="1">
    <source>
        <dbReference type="EMBL" id="TDX24861.1"/>
    </source>
</evidence>
<protein>
    <submittedName>
        <fullName evidence="1">Uncharacterized protein</fullName>
    </submittedName>
</protein>
<gene>
    <name evidence="1" type="ORF">EV657_12136</name>
</gene>
<accession>A0A4R8FR83</accession>
<proteinExistence type="predicted"/>
<name>A0A4R8FR83_9RHOB</name>
<sequence length="135" mass="14747">MLPRASSLPLPLRPSRHLLPRLTLARRRTEAFRSLAARTIFEAMAYRGRDAARAELTRIALIFEPEDDADALAEARNRACHRDRGLFCVGPYGRMRLMVPDEGPAACTLPGGRTLTCQGVVATVANPDAFTCSPG</sequence>
<dbReference type="AlphaFoldDB" id="A0A4R8FR83"/>
<comment type="caution">
    <text evidence="1">The sequence shown here is derived from an EMBL/GenBank/DDBJ whole genome shotgun (WGS) entry which is preliminary data.</text>
</comment>
<organism evidence="1 2">
    <name type="scientific">Rhodovulum visakhapatnamense</name>
    <dbReference type="NCBI Taxonomy" id="364297"/>
    <lineage>
        <taxon>Bacteria</taxon>
        <taxon>Pseudomonadati</taxon>
        <taxon>Pseudomonadota</taxon>
        <taxon>Alphaproteobacteria</taxon>
        <taxon>Rhodobacterales</taxon>
        <taxon>Paracoccaceae</taxon>
        <taxon>Rhodovulum</taxon>
    </lineage>
</organism>
<dbReference type="Proteomes" id="UP000295484">
    <property type="component" value="Unassembled WGS sequence"/>
</dbReference>